<accession>A0A485LZJ8</accession>
<dbReference type="PANTHER" id="PTHR43682">
    <property type="entry name" value="LACTATE UTILIZATION PROTEIN C"/>
    <property type="match status" value="1"/>
</dbReference>
<reference evidence="2" key="1">
    <citation type="submission" date="2019-03" db="EMBL/GenBank/DDBJ databases">
        <authorList>
            <person name="Hao L."/>
        </authorList>
    </citation>
    <scope>NUCLEOTIDE SEQUENCE</scope>
</reference>
<name>A0A485LZJ8_9ZZZZ</name>
<dbReference type="SUPFAM" id="SSF100950">
    <property type="entry name" value="NagB/RpiA/CoA transferase-like"/>
    <property type="match status" value="1"/>
</dbReference>
<evidence type="ECO:0000259" key="1">
    <source>
        <dbReference type="Pfam" id="PF02589"/>
    </source>
</evidence>
<sequence length="201" mass="21301">MAVPDLEVAKPGWEAGALYDTFKTNAGIVSARVDRAADNTEAALKIKEIILQTGAKKVVAAPSPLVDSLLPDDLWAAGTGPALHRKDLRRHAPDAGVGISAFDLAIVETGTLVQDATNLDCRLVSTLPPVHVALVPTDRIVPTLQDALELYGRDPDGLPPYLAFISGPSRTADIERVLTIGVHGPSELYIIFIDRPGGETV</sequence>
<dbReference type="AlphaFoldDB" id="A0A485LZJ8"/>
<proteinExistence type="predicted"/>
<dbReference type="InterPro" id="IPR037171">
    <property type="entry name" value="NagB/RpiA_transferase-like"/>
</dbReference>
<feature type="domain" description="LUD" evidence="1">
    <location>
        <begin position="21"/>
        <end position="193"/>
    </location>
</feature>
<protein>
    <submittedName>
        <fullName evidence="2">L-lactate dehydrogenase complex protein LldG</fullName>
    </submittedName>
</protein>
<dbReference type="EMBL" id="CAADRN010000191">
    <property type="protein sequence ID" value="VFU14818.1"/>
    <property type="molecule type" value="Genomic_DNA"/>
</dbReference>
<dbReference type="PANTHER" id="PTHR43682:SF1">
    <property type="entry name" value="LACTATE UTILIZATION PROTEIN C"/>
    <property type="match status" value="1"/>
</dbReference>
<evidence type="ECO:0000313" key="2">
    <source>
        <dbReference type="EMBL" id="VFU14818.1"/>
    </source>
</evidence>
<dbReference type="InterPro" id="IPR003741">
    <property type="entry name" value="LUD_dom"/>
</dbReference>
<dbReference type="Pfam" id="PF02589">
    <property type="entry name" value="LUD_dom"/>
    <property type="match status" value="1"/>
</dbReference>
<organism evidence="2">
    <name type="scientific">anaerobic digester metagenome</name>
    <dbReference type="NCBI Taxonomy" id="1263854"/>
    <lineage>
        <taxon>unclassified sequences</taxon>
        <taxon>metagenomes</taxon>
        <taxon>ecological metagenomes</taxon>
    </lineage>
</organism>
<gene>
    <name evidence="2" type="primary">LldG</name>
    <name evidence="2" type="ORF">SCFA_2700003</name>
</gene>
<dbReference type="Gene3D" id="3.40.50.10420">
    <property type="entry name" value="NagB/RpiA/CoA transferase-like"/>
    <property type="match status" value="1"/>
</dbReference>
<dbReference type="InterPro" id="IPR024185">
    <property type="entry name" value="FTHF_cligase-like_sf"/>
</dbReference>